<sequence length="78" mass="9153">MAEEESERGRRQRRSPLIDGEKRGLWREEREEEREEGRSARSEHVGVSVELAFPYLTPRHSAYQLLPQRGPDVVRPPD</sequence>
<organism evidence="2 3">
    <name type="scientific">Liparis tanakae</name>
    <name type="common">Tanaka's snailfish</name>
    <dbReference type="NCBI Taxonomy" id="230148"/>
    <lineage>
        <taxon>Eukaryota</taxon>
        <taxon>Metazoa</taxon>
        <taxon>Chordata</taxon>
        <taxon>Craniata</taxon>
        <taxon>Vertebrata</taxon>
        <taxon>Euteleostomi</taxon>
        <taxon>Actinopterygii</taxon>
        <taxon>Neopterygii</taxon>
        <taxon>Teleostei</taxon>
        <taxon>Neoteleostei</taxon>
        <taxon>Acanthomorphata</taxon>
        <taxon>Eupercaria</taxon>
        <taxon>Perciformes</taxon>
        <taxon>Cottioidei</taxon>
        <taxon>Cottales</taxon>
        <taxon>Liparidae</taxon>
        <taxon>Liparis</taxon>
    </lineage>
</organism>
<gene>
    <name evidence="2" type="ORF">EYF80_048998</name>
</gene>
<dbReference type="Proteomes" id="UP000314294">
    <property type="component" value="Unassembled WGS sequence"/>
</dbReference>
<dbReference type="EMBL" id="SRLO01001156">
    <property type="protein sequence ID" value="TNN40825.1"/>
    <property type="molecule type" value="Genomic_DNA"/>
</dbReference>
<evidence type="ECO:0000313" key="2">
    <source>
        <dbReference type="EMBL" id="TNN40825.1"/>
    </source>
</evidence>
<accession>A0A4Z2FIP1</accession>
<evidence type="ECO:0000256" key="1">
    <source>
        <dbReference type="SAM" id="MobiDB-lite"/>
    </source>
</evidence>
<protein>
    <submittedName>
        <fullName evidence="2">Uncharacterized protein</fullName>
    </submittedName>
</protein>
<feature type="region of interest" description="Disordered" evidence="1">
    <location>
        <begin position="1"/>
        <end position="47"/>
    </location>
</feature>
<feature type="compositionally biased region" description="Basic and acidic residues" evidence="1">
    <location>
        <begin position="19"/>
        <end position="44"/>
    </location>
</feature>
<comment type="caution">
    <text evidence="2">The sequence shown here is derived from an EMBL/GenBank/DDBJ whole genome shotgun (WGS) entry which is preliminary data.</text>
</comment>
<reference evidence="2 3" key="1">
    <citation type="submission" date="2019-03" db="EMBL/GenBank/DDBJ databases">
        <title>First draft genome of Liparis tanakae, snailfish: a comprehensive survey of snailfish specific genes.</title>
        <authorList>
            <person name="Kim W."/>
            <person name="Song I."/>
            <person name="Jeong J.-H."/>
            <person name="Kim D."/>
            <person name="Kim S."/>
            <person name="Ryu S."/>
            <person name="Song J.Y."/>
            <person name="Lee S.K."/>
        </authorList>
    </citation>
    <scope>NUCLEOTIDE SEQUENCE [LARGE SCALE GENOMIC DNA]</scope>
    <source>
        <tissue evidence="2">Muscle</tissue>
    </source>
</reference>
<keyword evidence="3" id="KW-1185">Reference proteome</keyword>
<evidence type="ECO:0000313" key="3">
    <source>
        <dbReference type="Proteomes" id="UP000314294"/>
    </source>
</evidence>
<name>A0A4Z2FIP1_9TELE</name>
<dbReference type="AlphaFoldDB" id="A0A4Z2FIP1"/>
<proteinExistence type="predicted"/>